<evidence type="ECO:0000256" key="10">
    <source>
        <dbReference type="ARBA" id="ARBA00048523"/>
    </source>
</evidence>
<dbReference type="GO" id="GO:0000287">
    <property type="term" value="F:magnesium ion binding"/>
    <property type="evidence" value="ECO:0007669"/>
    <property type="project" value="TreeGrafter"/>
</dbReference>
<evidence type="ECO:0000256" key="2">
    <source>
        <dbReference type="ARBA" id="ARBA00005135"/>
    </source>
</evidence>
<keyword evidence="12" id="KW-1185">Reference proteome</keyword>
<dbReference type="InterPro" id="IPR023214">
    <property type="entry name" value="HAD_sf"/>
</dbReference>
<comment type="catalytic activity">
    <reaction evidence="9">
        <text>O-phospho-L-serine + H2O = L-serine + phosphate</text>
        <dbReference type="Rhea" id="RHEA:21208"/>
        <dbReference type="ChEBI" id="CHEBI:15377"/>
        <dbReference type="ChEBI" id="CHEBI:33384"/>
        <dbReference type="ChEBI" id="CHEBI:43474"/>
        <dbReference type="ChEBI" id="CHEBI:57524"/>
        <dbReference type="EC" id="3.1.3.3"/>
    </reaction>
</comment>
<dbReference type="Proteomes" id="UP001225378">
    <property type="component" value="Chromosome"/>
</dbReference>
<evidence type="ECO:0000256" key="5">
    <source>
        <dbReference type="ARBA" id="ARBA00022723"/>
    </source>
</evidence>
<evidence type="ECO:0000313" key="11">
    <source>
        <dbReference type="EMBL" id="XBS20523.1"/>
    </source>
</evidence>
<comment type="cofactor">
    <cofactor evidence="1">
        <name>Mg(2+)</name>
        <dbReference type="ChEBI" id="CHEBI:18420"/>
    </cofactor>
</comment>
<evidence type="ECO:0000256" key="6">
    <source>
        <dbReference type="ARBA" id="ARBA00022801"/>
    </source>
</evidence>
<evidence type="ECO:0000256" key="9">
    <source>
        <dbReference type="ARBA" id="ARBA00048138"/>
    </source>
</evidence>
<dbReference type="GO" id="GO:0005737">
    <property type="term" value="C:cytoplasm"/>
    <property type="evidence" value="ECO:0007669"/>
    <property type="project" value="TreeGrafter"/>
</dbReference>
<keyword evidence="6" id="KW-0378">Hydrolase</keyword>
<evidence type="ECO:0000256" key="1">
    <source>
        <dbReference type="ARBA" id="ARBA00001946"/>
    </source>
</evidence>
<evidence type="ECO:0000256" key="3">
    <source>
        <dbReference type="ARBA" id="ARBA00012640"/>
    </source>
</evidence>
<keyword evidence="8" id="KW-0718">Serine biosynthesis</keyword>
<dbReference type="GO" id="GO:0036424">
    <property type="term" value="F:L-phosphoserine phosphatase activity"/>
    <property type="evidence" value="ECO:0007669"/>
    <property type="project" value="TreeGrafter"/>
</dbReference>
<dbReference type="AlphaFoldDB" id="A0AAU7NUC0"/>
<reference evidence="11 12" key="1">
    <citation type="journal article" date="2024" name="Microbiology">
        <title>Methylomarinum rosea sp. nov., a novel halophilic methanotrophic bacterium from the hypersaline Lake Elton.</title>
        <authorList>
            <person name="Suleimanov R.Z."/>
            <person name="Oshkin I.Y."/>
            <person name="Danilova O.V."/>
            <person name="Suzina N.E."/>
            <person name="Dedysh S.N."/>
        </authorList>
    </citation>
    <scope>NUCLEOTIDE SEQUENCE [LARGE SCALE GENOMIC DNA]</scope>
    <source>
        <strain evidence="11 12">Ch1-1</strain>
    </source>
</reference>
<dbReference type="InterPro" id="IPR050582">
    <property type="entry name" value="HAD-like_SerB"/>
</dbReference>
<dbReference type="Gene3D" id="3.40.50.1000">
    <property type="entry name" value="HAD superfamily/HAD-like"/>
    <property type="match status" value="1"/>
</dbReference>
<dbReference type="RefSeq" id="WP_305906701.1">
    <property type="nucleotide sequence ID" value="NZ_CP157743.1"/>
</dbReference>
<comment type="pathway">
    <text evidence="2">Amino-acid biosynthesis; L-serine biosynthesis; L-serine from 3-phospho-D-glycerate: step 3/3.</text>
</comment>
<keyword evidence="4" id="KW-0028">Amino-acid biosynthesis</keyword>
<evidence type="ECO:0000313" key="12">
    <source>
        <dbReference type="Proteomes" id="UP001225378"/>
    </source>
</evidence>
<dbReference type="NCBIfam" id="TIGR01488">
    <property type="entry name" value="HAD-SF-IB"/>
    <property type="match status" value="1"/>
</dbReference>
<dbReference type="EC" id="3.1.3.3" evidence="3"/>
<dbReference type="GO" id="GO:0006564">
    <property type="term" value="P:L-serine biosynthetic process"/>
    <property type="evidence" value="ECO:0007669"/>
    <property type="project" value="UniProtKB-KW"/>
</dbReference>
<accession>A0AAU7NUC0</accession>
<proteinExistence type="predicted"/>
<dbReference type="InterPro" id="IPR036412">
    <property type="entry name" value="HAD-like_sf"/>
</dbReference>
<protein>
    <recommendedName>
        <fullName evidence="3">phosphoserine phosphatase</fullName>
        <ecNumber evidence="3">3.1.3.3</ecNumber>
    </recommendedName>
</protein>
<keyword evidence="7" id="KW-0460">Magnesium</keyword>
<dbReference type="SUPFAM" id="SSF56784">
    <property type="entry name" value="HAD-like"/>
    <property type="match status" value="1"/>
</dbReference>
<comment type="catalytic activity">
    <reaction evidence="10">
        <text>O-phospho-D-serine + H2O = D-serine + phosphate</text>
        <dbReference type="Rhea" id="RHEA:24873"/>
        <dbReference type="ChEBI" id="CHEBI:15377"/>
        <dbReference type="ChEBI" id="CHEBI:35247"/>
        <dbReference type="ChEBI" id="CHEBI:43474"/>
        <dbReference type="ChEBI" id="CHEBI:58680"/>
        <dbReference type="EC" id="3.1.3.3"/>
    </reaction>
</comment>
<dbReference type="Pfam" id="PF12710">
    <property type="entry name" value="HAD"/>
    <property type="match status" value="1"/>
</dbReference>
<evidence type="ECO:0000256" key="4">
    <source>
        <dbReference type="ARBA" id="ARBA00022605"/>
    </source>
</evidence>
<name>A0AAU7NUC0_9GAMM</name>
<dbReference type="EMBL" id="CP157743">
    <property type="protein sequence ID" value="XBS20523.1"/>
    <property type="molecule type" value="Genomic_DNA"/>
</dbReference>
<dbReference type="Gene3D" id="1.10.150.210">
    <property type="entry name" value="Phosphoserine phosphatase, domain 2"/>
    <property type="match status" value="1"/>
</dbReference>
<dbReference type="KEGG" id="mech:Q9L42_019615"/>
<evidence type="ECO:0000256" key="7">
    <source>
        <dbReference type="ARBA" id="ARBA00022842"/>
    </source>
</evidence>
<dbReference type="PANTHER" id="PTHR43344:SF2">
    <property type="entry name" value="PHOSPHOSERINE PHOSPHATASE"/>
    <property type="match status" value="1"/>
</dbReference>
<sequence>MSFDTVCFDCDSTLSRVEGIDELARRNGMFERVAELTNAAMNGELALEEVYENRLALIKPDKASVDWLAQLYIDEVVPGARDTIAKLQQQHKQVHIISGGLRQAILPLAEFLGVPSQQVHAVDIELSEEGAYLGYAKASPLAYSGGKAKVCKQIIDGNGVLAMVGDGKTDLEAKQAGATVIGFGGVVARDAVKAQADYFVAGPDLTAVLAYLL</sequence>
<keyword evidence="5" id="KW-0479">Metal-binding</keyword>
<dbReference type="PANTHER" id="PTHR43344">
    <property type="entry name" value="PHOSPHOSERINE PHOSPHATASE"/>
    <property type="match status" value="1"/>
</dbReference>
<gene>
    <name evidence="11" type="ORF">Q9L42_019615</name>
</gene>
<evidence type="ECO:0000256" key="8">
    <source>
        <dbReference type="ARBA" id="ARBA00023299"/>
    </source>
</evidence>
<organism evidence="11 12">
    <name type="scientific">Methylomarinum roseum</name>
    <dbReference type="NCBI Taxonomy" id="3067653"/>
    <lineage>
        <taxon>Bacteria</taxon>
        <taxon>Pseudomonadati</taxon>
        <taxon>Pseudomonadota</taxon>
        <taxon>Gammaproteobacteria</taxon>
        <taxon>Methylococcales</taxon>
        <taxon>Methylococcaceae</taxon>
        <taxon>Methylomarinum</taxon>
    </lineage>
</organism>